<dbReference type="Proteomes" id="UP000675881">
    <property type="component" value="Chromosome 13"/>
</dbReference>
<dbReference type="GO" id="GO:0034058">
    <property type="term" value="P:endosomal vesicle fusion"/>
    <property type="evidence" value="ECO:0007669"/>
    <property type="project" value="TreeGrafter"/>
</dbReference>
<reference evidence="1" key="1">
    <citation type="submission" date="2021-02" db="EMBL/GenBank/DDBJ databases">
        <authorList>
            <person name="Bekaert M."/>
        </authorList>
    </citation>
    <scope>NUCLEOTIDE SEQUENCE</scope>
    <source>
        <strain evidence="1">IoA-00</strain>
    </source>
</reference>
<dbReference type="GO" id="GO:0016020">
    <property type="term" value="C:membrane"/>
    <property type="evidence" value="ECO:0007669"/>
    <property type="project" value="TreeGrafter"/>
</dbReference>
<name>A0A7R8CI70_LEPSM</name>
<dbReference type="PANTHER" id="PTHR12894">
    <property type="entry name" value="CNH DOMAIN CONTAINING"/>
    <property type="match status" value="1"/>
</dbReference>
<dbReference type="OrthoDB" id="8169718at2759"/>
<dbReference type="InterPro" id="IPR032914">
    <property type="entry name" value="Vam6/VPS39/TRAP1"/>
</dbReference>
<dbReference type="EMBL" id="HG994592">
    <property type="protein sequence ID" value="CAF2826589.1"/>
    <property type="molecule type" value="Genomic_DNA"/>
</dbReference>
<accession>A0A7R8CI70</accession>
<dbReference type="PANTHER" id="PTHR12894:SF27">
    <property type="entry name" value="TRANSFORMING GROWTH FACTOR-BETA RECEPTOR-ASSOCIATED PROTEIN 1"/>
    <property type="match status" value="1"/>
</dbReference>
<organism evidence="1 2">
    <name type="scientific">Lepeophtheirus salmonis</name>
    <name type="common">Salmon louse</name>
    <name type="synonym">Caligus salmonis</name>
    <dbReference type="NCBI Taxonomy" id="72036"/>
    <lineage>
        <taxon>Eukaryota</taxon>
        <taxon>Metazoa</taxon>
        <taxon>Ecdysozoa</taxon>
        <taxon>Arthropoda</taxon>
        <taxon>Crustacea</taxon>
        <taxon>Multicrustacea</taxon>
        <taxon>Hexanauplia</taxon>
        <taxon>Copepoda</taxon>
        <taxon>Siphonostomatoida</taxon>
        <taxon>Caligidae</taxon>
        <taxon>Lepeophtheirus</taxon>
    </lineage>
</organism>
<proteinExistence type="predicted"/>
<dbReference type="GO" id="GO:0005737">
    <property type="term" value="C:cytoplasm"/>
    <property type="evidence" value="ECO:0007669"/>
    <property type="project" value="TreeGrafter"/>
</dbReference>
<evidence type="ECO:0000313" key="1">
    <source>
        <dbReference type="EMBL" id="CAF2826589.1"/>
    </source>
</evidence>
<gene>
    <name evidence="1" type="ORF">LSAA_4139</name>
</gene>
<keyword evidence="2" id="KW-1185">Reference proteome</keyword>
<sequence>MHKNRWCLSLVEGSLGNYDGRIFLASSSSIYTIQPIPIEKRIEMLLGNEDAQEALHLVENECARRRIDEKFHNLLRNVRIRAGFIFFKNLELDKAKDMFIAGELDPREVISLYPGYLCENSRFVREIPSLHNIADVNQIFKGDKVKVENLKEFLMTYLEGLTDNTLLSNRENEMELNLALLKLFATRKSCTEKLISFLSIKVLEDEGCYHALACLQKREGLINEALRTWVSIIQKEIQDESFPGVSYFIKELETVPDANFWNYADFALSQDTSGFVEVFKTQLMFLEHLVHEKKVEVESFHSQLALIYLEYIRSESEEKEAQLTQFLLSRLDKTNLHAEKAILYGKMGEHEKALRIFVSKLKDFNGAEKYCDDMAISTNLNIEKKKLLTNLLKIYLEDNVKSNEMSSESASIALVNRRSHEMHPVDLLKTLPTFWSIGVLNTALKKSLRSTIHEKRMANINVGLSKGENIQSKFKLYHHCVTCKKSFYGSASITRYPNGVMVHSRCVIKENVCPVTGELF</sequence>
<dbReference type="AlphaFoldDB" id="A0A7R8CI70"/>
<dbReference type="GO" id="GO:0006914">
    <property type="term" value="P:autophagy"/>
    <property type="evidence" value="ECO:0007669"/>
    <property type="project" value="TreeGrafter"/>
</dbReference>
<protein>
    <submittedName>
        <fullName evidence="1">VPS3</fullName>
    </submittedName>
</protein>
<evidence type="ECO:0000313" key="2">
    <source>
        <dbReference type="Proteomes" id="UP000675881"/>
    </source>
</evidence>